<accession>A0A2T4C898</accession>
<dbReference type="OrthoDB" id="4897973at2759"/>
<feature type="region of interest" description="Disordered" evidence="1">
    <location>
        <begin position="1"/>
        <end position="140"/>
    </location>
</feature>
<reference evidence="2 3" key="1">
    <citation type="submission" date="2016-07" db="EMBL/GenBank/DDBJ databases">
        <title>Multiple horizontal gene transfer events from other fungi enriched the ability of initially mycotrophic Trichoderma (Ascomycota) to feed on dead plant biomass.</title>
        <authorList>
            <consortium name="DOE Joint Genome Institute"/>
            <person name="Aerts A."/>
            <person name="Atanasova L."/>
            <person name="Chenthamara K."/>
            <person name="Zhang J."/>
            <person name="Grujic M."/>
            <person name="Henrissat B."/>
            <person name="Kuo A."/>
            <person name="Salamov A."/>
            <person name="Lipzen A."/>
            <person name="Labutti K."/>
            <person name="Barry K."/>
            <person name="Miao Y."/>
            <person name="Rahimi M.J."/>
            <person name="Shen Q."/>
            <person name="Grigoriev I.V."/>
            <person name="Kubicek C.P."/>
            <person name="Druzhinina I.S."/>
        </authorList>
    </citation>
    <scope>NUCLEOTIDE SEQUENCE [LARGE SCALE GENOMIC DNA]</scope>
    <source>
        <strain evidence="2 3">ATCC 18648</strain>
    </source>
</reference>
<evidence type="ECO:0000256" key="1">
    <source>
        <dbReference type="SAM" id="MobiDB-lite"/>
    </source>
</evidence>
<keyword evidence="3" id="KW-1185">Reference proteome</keyword>
<feature type="non-terminal residue" evidence="2">
    <location>
        <position position="140"/>
    </location>
</feature>
<organism evidence="2 3">
    <name type="scientific">Trichoderma longibrachiatum ATCC 18648</name>
    <dbReference type="NCBI Taxonomy" id="983965"/>
    <lineage>
        <taxon>Eukaryota</taxon>
        <taxon>Fungi</taxon>
        <taxon>Dikarya</taxon>
        <taxon>Ascomycota</taxon>
        <taxon>Pezizomycotina</taxon>
        <taxon>Sordariomycetes</taxon>
        <taxon>Hypocreomycetidae</taxon>
        <taxon>Hypocreales</taxon>
        <taxon>Hypocreaceae</taxon>
        <taxon>Trichoderma</taxon>
    </lineage>
</organism>
<dbReference type="Proteomes" id="UP000240760">
    <property type="component" value="Unassembled WGS sequence"/>
</dbReference>
<dbReference type="AlphaFoldDB" id="A0A2T4C898"/>
<proteinExistence type="predicted"/>
<feature type="compositionally biased region" description="Low complexity" evidence="1">
    <location>
        <begin position="91"/>
        <end position="107"/>
    </location>
</feature>
<dbReference type="EMBL" id="KZ679130">
    <property type="protein sequence ID" value="PTB77775.1"/>
    <property type="molecule type" value="Genomic_DNA"/>
</dbReference>
<protein>
    <submittedName>
        <fullName evidence="2">Uncharacterized protein</fullName>
    </submittedName>
</protein>
<name>A0A2T4C898_TRILO</name>
<gene>
    <name evidence="2" type="ORF">M440DRAFT_1320862</name>
</gene>
<evidence type="ECO:0000313" key="2">
    <source>
        <dbReference type="EMBL" id="PTB77775.1"/>
    </source>
</evidence>
<evidence type="ECO:0000313" key="3">
    <source>
        <dbReference type="Proteomes" id="UP000240760"/>
    </source>
</evidence>
<feature type="compositionally biased region" description="Polar residues" evidence="1">
    <location>
        <begin position="53"/>
        <end position="72"/>
    </location>
</feature>
<sequence>MADEDGSNGLGFDDPSFGFIGGGPVSLDGISDAPLFGGDPSAGFDPGVWQLDGSPQANSYDLGSNTTLSSAQPGYLSPSWPTPTFDPRQNQSQQPQQQPQPSQQPQQQQPPPPPPQQQQQPDPSTFGLPNFDPTSVYFPG</sequence>